<organism evidence="1">
    <name type="scientific">Schistosoma japonicum</name>
    <name type="common">Blood fluke</name>
    <dbReference type="NCBI Taxonomy" id="6182"/>
    <lineage>
        <taxon>Eukaryota</taxon>
        <taxon>Metazoa</taxon>
        <taxon>Spiralia</taxon>
        <taxon>Lophotrochozoa</taxon>
        <taxon>Platyhelminthes</taxon>
        <taxon>Trematoda</taxon>
        <taxon>Digenea</taxon>
        <taxon>Strigeidida</taxon>
        <taxon>Schistosomatoidea</taxon>
        <taxon>Schistosomatidae</taxon>
        <taxon>Schistosoma</taxon>
    </lineage>
</organism>
<reference evidence="1" key="2">
    <citation type="journal article" date="2006" name="PLoS Pathog.">
        <title>New perspectives on host-parasite interplay by comparative transcriptomic and proteomic analyses of Schistosoma japonicum.</title>
        <authorList>
            <person name="Liu F."/>
            <person name="Lu J."/>
            <person name="Hu W."/>
            <person name="Wang S.Y."/>
            <person name="Cui S.J."/>
            <person name="Chi M."/>
            <person name="Yan Q."/>
            <person name="Wang X.R."/>
            <person name="Song H.D."/>
            <person name="Xu X.N."/>
            <person name="Wang J.J."/>
            <person name="Zhang X.L."/>
            <person name="Zhang X."/>
            <person name="Wang Z.Q."/>
            <person name="Xue C.L."/>
            <person name="Brindley P.J."/>
            <person name="McManus D.P."/>
            <person name="Yang P.Y."/>
            <person name="Feng Z."/>
            <person name="Chen Z."/>
            <person name="Han Z.G."/>
        </authorList>
    </citation>
    <scope>NUCLEOTIDE SEQUENCE</scope>
</reference>
<reference evidence="1" key="1">
    <citation type="submission" date="2004-11" db="EMBL/GenBank/DDBJ databases">
        <title>The full-length cDNA sequences of Schistosoma japonicum genes.</title>
        <authorList>
            <person name="Han Z."/>
        </authorList>
    </citation>
    <scope>NUCLEOTIDE SEQUENCE</scope>
</reference>
<evidence type="ECO:0000313" key="1">
    <source>
        <dbReference type="EMBL" id="AAW27022.1"/>
    </source>
</evidence>
<dbReference type="EMBL" id="AY815290">
    <property type="protein sequence ID" value="AAW27022.1"/>
    <property type="molecule type" value="mRNA"/>
</dbReference>
<dbReference type="AlphaFoldDB" id="Q5DAY4"/>
<sequence length="129" mass="15059">MLFFSILVPPRPDSPISLCVCCEHKEVIVFFPPSYYFTISLIYFNGEMYLHLYMFSGWHHSVYFLLETNKLKLYYSTPHLQPSPPTKSPLPFNHVCHFCLLAKEKKSIFDEECSVNNGIHSRTFDTSVI</sequence>
<name>Q5DAY4_SCHJA</name>
<proteinExistence type="evidence at transcript level"/>
<accession>Q5DAY4</accession>
<protein>
    <submittedName>
        <fullName evidence="1">SJCHGC05304 protein</fullName>
    </submittedName>
</protein>